<dbReference type="GO" id="GO:0032259">
    <property type="term" value="P:methylation"/>
    <property type="evidence" value="ECO:0007669"/>
    <property type="project" value="UniProtKB-KW"/>
</dbReference>
<dbReference type="InterPro" id="IPR029063">
    <property type="entry name" value="SAM-dependent_MTases_sf"/>
</dbReference>
<sequence>MTTSAPPALTDRAALARFRARALRDPALFLHEDIADEIQERLAEVNRTFTAPAVVTPFPELWRTRLPGAVIVPDAPVLALEPGAHDVVIHALALHWADDPLGQIIQSAHALKPDGLFIGALFGGQSLHELRAVMAQAESEVTGGLSPRVLPMGEIRDLGALLQRAGLALPVADSFSRQVLYRDLLHLVRDLRAMGEVNAMAGRHRRMMPRALLIRAAQLYHEGFADADGRLSATVETLMLTGWKPAEGQQQPLRPGSAAQRLADALGTQETGLEPAPIAAPRPSDD</sequence>
<evidence type="ECO:0000256" key="2">
    <source>
        <dbReference type="ARBA" id="ARBA00022679"/>
    </source>
</evidence>
<reference evidence="4 5" key="1">
    <citation type="submission" date="2018-05" db="EMBL/GenBank/DDBJ databases">
        <title>Pararhodobacter marina sp. nov., isolated from deep-sea water of the Indian Ocean.</title>
        <authorList>
            <person name="Lai Q.Sr."/>
            <person name="Liu X."/>
            <person name="Shao Z."/>
        </authorList>
    </citation>
    <scope>NUCLEOTIDE SEQUENCE [LARGE SCALE GENOMIC DNA]</scope>
    <source>
        <strain evidence="4 5">CIC4N-9</strain>
    </source>
</reference>
<keyword evidence="1 4" id="KW-0489">Methyltransferase</keyword>
<name>A0A2U2CIZ8_9RHOB</name>
<dbReference type="EMBL" id="QEYD01000001">
    <property type="protein sequence ID" value="PWE31754.1"/>
    <property type="molecule type" value="Genomic_DNA"/>
</dbReference>
<dbReference type="AlphaFoldDB" id="A0A2U2CIZ8"/>
<dbReference type="OrthoDB" id="9793723at2"/>
<evidence type="ECO:0000256" key="3">
    <source>
        <dbReference type="SAM" id="MobiDB-lite"/>
    </source>
</evidence>
<keyword evidence="5" id="KW-1185">Reference proteome</keyword>
<evidence type="ECO:0000313" key="4">
    <source>
        <dbReference type="EMBL" id="PWE31754.1"/>
    </source>
</evidence>
<accession>A0A2U2CIZ8</accession>
<keyword evidence="2 4" id="KW-0808">Transferase</keyword>
<organism evidence="4 5">
    <name type="scientific">Pararhodobacter marinus</name>
    <dbReference type="NCBI Taxonomy" id="2184063"/>
    <lineage>
        <taxon>Bacteria</taxon>
        <taxon>Pseudomonadati</taxon>
        <taxon>Pseudomonadota</taxon>
        <taxon>Alphaproteobacteria</taxon>
        <taxon>Rhodobacterales</taxon>
        <taxon>Paracoccaceae</taxon>
        <taxon>Pararhodobacter</taxon>
    </lineage>
</organism>
<dbReference type="RefSeq" id="WP_109531555.1">
    <property type="nucleotide sequence ID" value="NZ_QEYD01000001.1"/>
</dbReference>
<dbReference type="GO" id="GO:0008168">
    <property type="term" value="F:methyltransferase activity"/>
    <property type="evidence" value="ECO:0007669"/>
    <property type="project" value="UniProtKB-KW"/>
</dbReference>
<dbReference type="InterPro" id="IPR050602">
    <property type="entry name" value="Malonyl-ACP_OMT"/>
</dbReference>
<dbReference type="SUPFAM" id="SSF53335">
    <property type="entry name" value="S-adenosyl-L-methionine-dependent methyltransferases"/>
    <property type="match status" value="1"/>
</dbReference>
<evidence type="ECO:0000313" key="5">
    <source>
        <dbReference type="Proteomes" id="UP000244940"/>
    </source>
</evidence>
<feature type="region of interest" description="Disordered" evidence="3">
    <location>
        <begin position="246"/>
        <end position="286"/>
    </location>
</feature>
<dbReference type="PANTHER" id="PTHR13090">
    <property type="entry name" value="ARGININE-HYDROXYLASE NDUFAF5, MITOCHONDRIAL"/>
    <property type="match status" value="1"/>
</dbReference>
<proteinExistence type="predicted"/>
<dbReference type="PANTHER" id="PTHR13090:SF1">
    <property type="entry name" value="ARGININE-HYDROXYLASE NDUFAF5, MITOCHONDRIAL"/>
    <property type="match status" value="1"/>
</dbReference>
<evidence type="ECO:0000256" key="1">
    <source>
        <dbReference type="ARBA" id="ARBA00022603"/>
    </source>
</evidence>
<comment type="caution">
    <text evidence="4">The sequence shown here is derived from an EMBL/GenBank/DDBJ whole genome shotgun (WGS) entry which is preliminary data.</text>
</comment>
<dbReference type="Gene3D" id="3.40.50.150">
    <property type="entry name" value="Vaccinia Virus protein VP39"/>
    <property type="match status" value="1"/>
</dbReference>
<dbReference type="GeneID" id="94363601"/>
<dbReference type="Proteomes" id="UP000244940">
    <property type="component" value="Unassembled WGS sequence"/>
</dbReference>
<gene>
    <name evidence="4" type="ORF">C4N9_01745</name>
</gene>
<protein>
    <submittedName>
        <fullName evidence="4">SAM-dependent methyltransferase</fullName>
    </submittedName>
</protein>